<dbReference type="GO" id="GO:0016491">
    <property type="term" value="F:oxidoreductase activity"/>
    <property type="evidence" value="ECO:0007669"/>
    <property type="project" value="UniProtKB-KW"/>
</dbReference>
<protein>
    <recommendedName>
        <fullName evidence="4">NADP-dependent oxidoreductase domain-containing protein</fullName>
    </recommendedName>
</protein>
<dbReference type="EMBL" id="KN847520">
    <property type="protein sequence ID" value="KIV96397.1"/>
    <property type="molecule type" value="Genomic_DNA"/>
</dbReference>
<dbReference type="InterPro" id="IPR036812">
    <property type="entry name" value="NAD(P)_OxRdtase_dom_sf"/>
</dbReference>
<evidence type="ECO:0000256" key="2">
    <source>
        <dbReference type="ARBA" id="ARBA00038157"/>
    </source>
</evidence>
<dbReference type="GeneID" id="27318120"/>
<dbReference type="Pfam" id="PF00248">
    <property type="entry name" value="Aldo_ket_red"/>
    <property type="match status" value="1"/>
</dbReference>
<dbReference type="STRING" id="212818.A0A0D1ZP47"/>
<organism evidence="5 6">
    <name type="scientific">Exophiala mesophila</name>
    <name type="common">Black yeast-like fungus</name>
    <dbReference type="NCBI Taxonomy" id="212818"/>
    <lineage>
        <taxon>Eukaryota</taxon>
        <taxon>Fungi</taxon>
        <taxon>Dikarya</taxon>
        <taxon>Ascomycota</taxon>
        <taxon>Pezizomycotina</taxon>
        <taxon>Eurotiomycetes</taxon>
        <taxon>Chaetothyriomycetidae</taxon>
        <taxon>Chaetothyriales</taxon>
        <taxon>Herpotrichiellaceae</taxon>
        <taxon>Exophiala</taxon>
    </lineage>
</organism>
<evidence type="ECO:0000259" key="4">
    <source>
        <dbReference type="Pfam" id="PF00248"/>
    </source>
</evidence>
<reference evidence="5 6" key="1">
    <citation type="submission" date="2015-01" db="EMBL/GenBank/DDBJ databases">
        <title>The Genome Sequence of Exophiala mesophila CBS40295.</title>
        <authorList>
            <consortium name="The Broad Institute Genomics Platform"/>
            <person name="Cuomo C."/>
            <person name="de Hoog S."/>
            <person name="Gorbushina A."/>
            <person name="Stielow B."/>
            <person name="Teixiera M."/>
            <person name="Abouelleil A."/>
            <person name="Chapman S.B."/>
            <person name="Priest M."/>
            <person name="Young S.K."/>
            <person name="Wortman J."/>
            <person name="Nusbaum C."/>
            <person name="Birren B."/>
        </authorList>
    </citation>
    <scope>NUCLEOTIDE SEQUENCE [LARGE SCALE GENOMIC DNA]</scope>
    <source>
        <strain evidence="5 6">CBS 40295</strain>
    </source>
</reference>
<evidence type="ECO:0000256" key="1">
    <source>
        <dbReference type="ARBA" id="ARBA00023002"/>
    </source>
</evidence>
<dbReference type="AlphaFoldDB" id="A0A0D1ZP47"/>
<dbReference type="Proteomes" id="UP000054302">
    <property type="component" value="Unassembled WGS sequence"/>
</dbReference>
<dbReference type="OrthoDB" id="48988at2759"/>
<dbReference type="InterPro" id="IPR050523">
    <property type="entry name" value="AKR_Detox_Biosynth"/>
</dbReference>
<sequence length="469" mass="51952">MPSLTSPDVPNDQLDTSGRYLLPPLDPHSPAPLTDYDYPQSPIMSQDRHMGSMAAALRMKLEHLPQLNMHNLSLHHAQQKRFSTELNSATSSRSAYSFGSNQSDDTDATDMTVTPNRSRASTFDNAERITSPLIQTVQCKPPLRVVLGTASVGSKQSPLAKITTVEDASKFVNLFHSRGYNDIDTARAYPVGRGGTCEKLLGEEELRLSKWANVSSKVSSFMPGSHRARNIALSIDRSLEALNTDQVDVMYLHAPDRATPFAETAEAMNKAYLEGKFERFGLSNFSVEEVEQMVKVCEDNGFVKPSVYQGQYNPICRGGEERLFSVLRDHNIAFYAYSPSACGFFSNKVSRASAKDRNSRWNIASPLGAKYAGDYFHDPLFAAAELVRQQARKFGISGHAAALRWTTWHSQLGAEYGDAVIIGASKLSQLQENMDILEQGPLPDQLVDTLNNIWEDVRASEKGPRFSFV</sequence>
<name>A0A0D1ZP47_EXOME</name>
<gene>
    <name evidence="5" type="ORF">PV10_00275</name>
</gene>
<accession>A0A0D1ZP47</accession>
<proteinExistence type="inferred from homology"/>
<dbReference type="PANTHER" id="PTHR43364:SF4">
    <property type="entry name" value="NAD(P)-LINKED OXIDOREDUCTASE SUPERFAMILY PROTEIN"/>
    <property type="match status" value="1"/>
</dbReference>
<feature type="region of interest" description="Disordered" evidence="3">
    <location>
        <begin position="1"/>
        <end position="45"/>
    </location>
</feature>
<evidence type="ECO:0000256" key="3">
    <source>
        <dbReference type="SAM" id="MobiDB-lite"/>
    </source>
</evidence>
<comment type="similarity">
    <text evidence="2">Belongs to the aldo/keto reductase family. Aldo/keto reductase 2 subfamily.</text>
</comment>
<dbReference type="PANTHER" id="PTHR43364">
    <property type="entry name" value="NADH-SPECIFIC METHYLGLYOXAL REDUCTASE-RELATED"/>
    <property type="match status" value="1"/>
</dbReference>
<dbReference type="RefSeq" id="XP_016227971.1">
    <property type="nucleotide sequence ID" value="XM_016364322.1"/>
</dbReference>
<keyword evidence="1" id="KW-0560">Oxidoreductase</keyword>
<evidence type="ECO:0000313" key="6">
    <source>
        <dbReference type="Proteomes" id="UP000054302"/>
    </source>
</evidence>
<dbReference type="VEuPathDB" id="FungiDB:PV10_00275"/>
<feature type="compositionally biased region" description="Polar residues" evidence="3">
    <location>
        <begin position="1"/>
        <end position="16"/>
    </location>
</feature>
<dbReference type="CDD" id="cd19075">
    <property type="entry name" value="AKR_AKR7A1-5"/>
    <property type="match status" value="1"/>
</dbReference>
<dbReference type="InterPro" id="IPR023210">
    <property type="entry name" value="NADP_OxRdtase_dom"/>
</dbReference>
<evidence type="ECO:0000313" key="5">
    <source>
        <dbReference type="EMBL" id="KIV96397.1"/>
    </source>
</evidence>
<dbReference type="SUPFAM" id="SSF51430">
    <property type="entry name" value="NAD(P)-linked oxidoreductase"/>
    <property type="match status" value="1"/>
</dbReference>
<keyword evidence="6" id="KW-1185">Reference proteome</keyword>
<dbReference type="Gene3D" id="3.20.20.100">
    <property type="entry name" value="NADP-dependent oxidoreductase domain"/>
    <property type="match status" value="1"/>
</dbReference>
<dbReference type="OMA" id="EGHYNAI"/>
<dbReference type="HOGENOM" id="CLU_023205_1_0_1"/>
<feature type="domain" description="NADP-dependent oxidoreductase" evidence="4">
    <location>
        <begin position="145"/>
        <end position="454"/>
    </location>
</feature>
<feature type="region of interest" description="Disordered" evidence="3">
    <location>
        <begin position="93"/>
        <end position="120"/>
    </location>
</feature>